<dbReference type="RefSeq" id="WP_175457544.1">
    <property type="nucleotide sequence ID" value="NZ_JAANNT010000015.1"/>
</dbReference>
<proteinExistence type="predicted"/>
<protein>
    <submittedName>
        <fullName evidence="1">Uncharacterized protein</fullName>
    </submittedName>
</protein>
<sequence>MTSDSAARLLQDRAVLWSMGELSAPDLVGAACDALVSGLDSPTLRRLAALTRAEAAYDVRELLPGVLDELGLVCPPPGSTAGQEAAARVLCRRALRGELSPRALAFWAHRSHGHELPLTARLAELDDAYGTIEYGGPTAAGLDAEVTVEARRLAAGP</sequence>
<keyword evidence="2" id="KW-1185">Reference proteome</keyword>
<dbReference type="AlphaFoldDB" id="A0A7Y6CAW7"/>
<dbReference type="Proteomes" id="UP000540128">
    <property type="component" value="Unassembled WGS sequence"/>
</dbReference>
<organism evidence="1 2">
    <name type="scientific">Streptomyces odorifer</name>
    <dbReference type="NCBI Taxonomy" id="53450"/>
    <lineage>
        <taxon>Bacteria</taxon>
        <taxon>Bacillati</taxon>
        <taxon>Actinomycetota</taxon>
        <taxon>Actinomycetes</taxon>
        <taxon>Kitasatosporales</taxon>
        <taxon>Streptomycetaceae</taxon>
        <taxon>Streptomyces</taxon>
        <taxon>Streptomyces albidoflavus group</taxon>
    </lineage>
</organism>
<reference evidence="1 2" key="1">
    <citation type="submission" date="2020-03" db="EMBL/GenBank/DDBJ databases">
        <title>Complete genome sequence of sixteen Streptomyces strains facilitates identification of candidate genes involved in plant growth-promotion in grain legumes and cereals.</title>
        <authorList>
            <person name="Gopalakrishnan S."/>
            <person name="Thakur V."/>
            <person name="Saxena R."/>
            <person name="Vadlamudi S."/>
            <person name="Purohit S."/>
            <person name="Kumar V."/>
            <person name="Rathore A."/>
            <person name="Chitikineni A."/>
            <person name="Varshney R.K."/>
        </authorList>
    </citation>
    <scope>NUCLEOTIDE SEQUENCE [LARGE SCALE GENOMIC DNA]</scope>
    <source>
        <strain evidence="1 2">KAI-180</strain>
    </source>
</reference>
<evidence type="ECO:0000313" key="2">
    <source>
        <dbReference type="Proteomes" id="UP000540128"/>
    </source>
</evidence>
<evidence type="ECO:0000313" key="1">
    <source>
        <dbReference type="EMBL" id="NUV30259.1"/>
    </source>
</evidence>
<dbReference type="EMBL" id="JAANNT010000015">
    <property type="protein sequence ID" value="NUV30259.1"/>
    <property type="molecule type" value="Genomic_DNA"/>
</dbReference>
<accession>A0A7Y6CAW7</accession>
<comment type="caution">
    <text evidence="1">The sequence shown here is derived from an EMBL/GenBank/DDBJ whole genome shotgun (WGS) entry which is preliminary data.</text>
</comment>
<gene>
    <name evidence="1" type="ORF">G6W59_18385</name>
</gene>
<name>A0A7Y6CAW7_9ACTN</name>